<comment type="caution">
    <text evidence="12">The sequence shown here is derived from an EMBL/GenBank/DDBJ whole genome shotgun (WGS) entry which is preliminary data.</text>
</comment>
<comment type="subcellular location">
    <subcellularLocation>
        <location evidence="1">Membrane</location>
        <topology evidence="1">Multi-pass membrane protein</topology>
    </subcellularLocation>
</comment>
<feature type="transmembrane region" description="Helical" evidence="10">
    <location>
        <begin position="14"/>
        <end position="35"/>
    </location>
</feature>
<dbReference type="Proteomes" id="UP000177457">
    <property type="component" value="Unassembled WGS sequence"/>
</dbReference>
<evidence type="ECO:0000256" key="10">
    <source>
        <dbReference type="SAM" id="Phobius"/>
    </source>
</evidence>
<evidence type="ECO:0000256" key="1">
    <source>
        <dbReference type="ARBA" id="ARBA00004141"/>
    </source>
</evidence>
<dbReference type="GO" id="GO:0016020">
    <property type="term" value="C:membrane"/>
    <property type="evidence" value="ECO:0007669"/>
    <property type="project" value="UniProtKB-SubCell"/>
</dbReference>
<dbReference type="STRING" id="1798683.A3C90_02855"/>
<evidence type="ECO:0000256" key="5">
    <source>
        <dbReference type="ARBA" id="ARBA00022989"/>
    </source>
</evidence>
<keyword evidence="5 10" id="KW-1133">Transmembrane helix</keyword>
<feature type="transmembrane region" description="Helical" evidence="10">
    <location>
        <begin position="122"/>
        <end position="147"/>
    </location>
</feature>
<evidence type="ECO:0000256" key="9">
    <source>
        <dbReference type="ARBA" id="ARBA00023284"/>
    </source>
</evidence>
<evidence type="ECO:0000256" key="3">
    <source>
        <dbReference type="ARBA" id="ARBA00022692"/>
    </source>
</evidence>
<dbReference type="PANTHER" id="PTHR34573">
    <property type="entry name" value="VKC DOMAIN-CONTAINING PROTEIN"/>
    <property type="match status" value="1"/>
</dbReference>
<dbReference type="EMBL" id="MFQE01000004">
    <property type="protein sequence ID" value="OGH74041.1"/>
    <property type="molecule type" value="Genomic_DNA"/>
</dbReference>
<feature type="domain" description="Vitamin K epoxide reductase" evidence="11">
    <location>
        <begin position="12"/>
        <end position="144"/>
    </location>
</feature>
<evidence type="ECO:0000256" key="4">
    <source>
        <dbReference type="ARBA" id="ARBA00022719"/>
    </source>
</evidence>
<proteinExistence type="inferred from homology"/>
<feature type="transmembrane region" description="Helical" evidence="10">
    <location>
        <begin position="98"/>
        <end position="116"/>
    </location>
</feature>
<dbReference type="GO" id="GO:0016491">
    <property type="term" value="F:oxidoreductase activity"/>
    <property type="evidence" value="ECO:0007669"/>
    <property type="project" value="UniProtKB-KW"/>
</dbReference>
<dbReference type="GO" id="GO:0048038">
    <property type="term" value="F:quinone binding"/>
    <property type="evidence" value="ECO:0007669"/>
    <property type="project" value="UniProtKB-KW"/>
</dbReference>
<reference evidence="12 13" key="1">
    <citation type="journal article" date="2016" name="Nat. Commun.">
        <title>Thousands of microbial genomes shed light on interconnected biogeochemical processes in an aquifer system.</title>
        <authorList>
            <person name="Anantharaman K."/>
            <person name="Brown C.T."/>
            <person name="Hug L.A."/>
            <person name="Sharon I."/>
            <person name="Castelle C.J."/>
            <person name="Probst A.J."/>
            <person name="Thomas B.C."/>
            <person name="Singh A."/>
            <person name="Wilkins M.J."/>
            <person name="Karaoz U."/>
            <person name="Brodie E.L."/>
            <person name="Williams K.H."/>
            <person name="Hubbard S.S."/>
            <person name="Banfield J.F."/>
        </authorList>
    </citation>
    <scope>NUCLEOTIDE SEQUENCE [LARGE SCALE GENOMIC DNA]</scope>
</reference>
<evidence type="ECO:0000256" key="7">
    <source>
        <dbReference type="ARBA" id="ARBA00023136"/>
    </source>
</evidence>
<sequence length="157" mass="16820">MFDTKKEGGHVPKWLPIGMLIVALVGFADATYLTIKHYEGAIPPCSVVAGCESVLTSKYSTFFGVPVALFGALYYVTIGTLMFLYLDSQNHKHLVRGAKGTAVGALASGWFVYAQLGILDAICLYCMGSAITSALLFLLGIGVFITLRKEKAMAKGE</sequence>
<evidence type="ECO:0000259" key="11">
    <source>
        <dbReference type="SMART" id="SM00756"/>
    </source>
</evidence>
<keyword evidence="3 10" id="KW-0812">Transmembrane</keyword>
<evidence type="ECO:0000256" key="6">
    <source>
        <dbReference type="ARBA" id="ARBA00023002"/>
    </source>
</evidence>
<feature type="transmembrane region" description="Helical" evidence="10">
    <location>
        <begin position="63"/>
        <end position="86"/>
    </location>
</feature>
<keyword evidence="4" id="KW-0874">Quinone</keyword>
<dbReference type="AlphaFoldDB" id="A0A1F6MQV3"/>
<evidence type="ECO:0000313" key="12">
    <source>
        <dbReference type="EMBL" id="OGH74041.1"/>
    </source>
</evidence>
<dbReference type="InterPro" id="IPR038354">
    <property type="entry name" value="VKOR_sf"/>
</dbReference>
<dbReference type="Pfam" id="PF07884">
    <property type="entry name" value="VKOR"/>
    <property type="match status" value="1"/>
</dbReference>
<dbReference type="InterPro" id="IPR012932">
    <property type="entry name" value="VKOR"/>
</dbReference>
<dbReference type="InterPro" id="IPR044698">
    <property type="entry name" value="VKOR/LTO1"/>
</dbReference>
<dbReference type="PANTHER" id="PTHR34573:SF1">
    <property type="entry name" value="VITAMIN K EPOXIDE REDUCTASE DOMAIN-CONTAINING PROTEIN"/>
    <property type="match status" value="1"/>
</dbReference>
<keyword evidence="6" id="KW-0560">Oxidoreductase</keyword>
<keyword evidence="9" id="KW-0676">Redox-active center</keyword>
<comment type="similarity">
    <text evidence="2">Belongs to the VKOR family.</text>
</comment>
<dbReference type="Gene3D" id="1.20.1440.130">
    <property type="entry name" value="VKOR domain"/>
    <property type="match status" value="1"/>
</dbReference>
<organism evidence="12 13">
    <name type="scientific">Candidatus Magasanikbacteria bacterium RIFCSPHIGHO2_02_FULL_51_14</name>
    <dbReference type="NCBI Taxonomy" id="1798683"/>
    <lineage>
        <taxon>Bacteria</taxon>
        <taxon>Candidatus Magasanikiibacteriota</taxon>
    </lineage>
</organism>
<evidence type="ECO:0000256" key="2">
    <source>
        <dbReference type="ARBA" id="ARBA00006214"/>
    </source>
</evidence>
<accession>A0A1F6MQV3</accession>
<evidence type="ECO:0000256" key="8">
    <source>
        <dbReference type="ARBA" id="ARBA00023157"/>
    </source>
</evidence>
<dbReference type="SMART" id="SM00756">
    <property type="entry name" value="VKc"/>
    <property type="match status" value="1"/>
</dbReference>
<keyword evidence="8" id="KW-1015">Disulfide bond</keyword>
<protein>
    <recommendedName>
        <fullName evidence="11">Vitamin K epoxide reductase domain-containing protein</fullName>
    </recommendedName>
</protein>
<gene>
    <name evidence="12" type="ORF">A3C90_02855</name>
</gene>
<evidence type="ECO:0000313" key="13">
    <source>
        <dbReference type="Proteomes" id="UP000177457"/>
    </source>
</evidence>
<dbReference type="CDD" id="cd12916">
    <property type="entry name" value="VKOR_1"/>
    <property type="match status" value="1"/>
</dbReference>
<name>A0A1F6MQV3_9BACT</name>
<keyword evidence="7 10" id="KW-0472">Membrane</keyword>